<name>A0A2H3JRE4_WOLCO</name>
<evidence type="ECO:0000256" key="1">
    <source>
        <dbReference type="SAM" id="MobiDB-lite"/>
    </source>
</evidence>
<dbReference type="InterPro" id="IPR046521">
    <property type="entry name" value="DUF6698"/>
</dbReference>
<sequence>MDAKKGGGHPPLCKIYSIDEVTPEQITYTALITCFGYVSQNIWDDNDSTFLGAEFYTYILNVFKADADWAAQMLAWFNNLDDNEDKEAVAAQVNSEEQVEVQVDSEEQVEEQVDGEQAEGVDELMEEDGEEEAGDDKAEDEDEDEDGEEDSKEDGKVSQIQCYGSNIRFSVNN</sequence>
<evidence type="ECO:0000313" key="3">
    <source>
        <dbReference type="Proteomes" id="UP000218811"/>
    </source>
</evidence>
<proteinExistence type="predicted"/>
<evidence type="ECO:0000313" key="2">
    <source>
        <dbReference type="EMBL" id="PCH42463.1"/>
    </source>
</evidence>
<dbReference type="Proteomes" id="UP000218811">
    <property type="component" value="Unassembled WGS sequence"/>
</dbReference>
<dbReference type="OMA" id="WNEYAIL"/>
<reference evidence="2 3" key="1">
    <citation type="journal article" date="2012" name="Science">
        <title>The Paleozoic origin of enzymatic lignin decomposition reconstructed from 31 fungal genomes.</title>
        <authorList>
            <person name="Floudas D."/>
            <person name="Binder M."/>
            <person name="Riley R."/>
            <person name="Barry K."/>
            <person name="Blanchette R.A."/>
            <person name="Henrissat B."/>
            <person name="Martinez A.T."/>
            <person name="Otillar R."/>
            <person name="Spatafora J.W."/>
            <person name="Yadav J.S."/>
            <person name="Aerts A."/>
            <person name="Benoit I."/>
            <person name="Boyd A."/>
            <person name="Carlson A."/>
            <person name="Copeland A."/>
            <person name="Coutinho P.M."/>
            <person name="de Vries R.P."/>
            <person name="Ferreira P."/>
            <person name="Findley K."/>
            <person name="Foster B."/>
            <person name="Gaskell J."/>
            <person name="Glotzer D."/>
            <person name="Gorecki P."/>
            <person name="Heitman J."/>
            <person name="Hesse C."/>
            <person name="Hori C."/>
            <person name="Igarashi K."/>
            <person name="Jurgens J.A."/>
            <person name="Kallen N."/>
            <person name="Kersten P."/>
            <person name="Kohler A."/>
            <person name="Kuees U."/>
            <person name="Kumar T.K.A."/>
            <person name="Kuo A."/>
            <person name="LaButti K."/>
            <person name="Larrondo L.F."/>
            <person name="Lindquist E."/>
            <person name="Ling A."/>
            <person name="Lombard V."/>
            <person name="Lucas S."/>
            <person name="Lundell T."/>
            <person name="Martin R."/>
            <person name="McLaughlin D.J."/>
            <person name="Morgenstern I."/>
            <person name="Morin E."/>
            <person name="Murat C."/>
            <person name="Nagy L.G."/>
            <person name="Nolan M."/>
            <person name="Ohm R.A."/>
            <person name="Patyshakuliyeva A."/>
            <person name="Rokas A."/>
            <person name="Ruiz-Duenas F.J."/>
            <person name="Sabat G."/>
            <person name="Salamov A."/>
            <person name="Samejima M."/>
            <person name="Schmutz J."/>
            <person name="Slot J.C."/>
            <person name="St John F."/>
            <person name="Stenlid J."/>
            <person name="Sun H."/>
            <person name="Sun S."/>
            <person name="Syed K."/>
            <person name="Tsang A."/>
            <person name="Wiebenga A."/>
            <person name="Young D."/>
            <person name="Pisabarro A."/>
            <person name="Eastwood D.C."/>
            <person name="Martin F."/>
            <person name="Cullen D."/>
            <person name="Grigoriev I.V."/>
            <person name="Hibbett D.S."/>
        </authorList>
    </citation>
    <scope>NUCLEOTIDE SEQUENCE [LARGE SCALE GENOMIC DNA]</scope>
    <source>
        <strain evidence="2 3">MD-104</strain>
    </source>
</reference>
<dbReference type="EMBL" id="KB468124">
    <property type="protein sequence ID" value="PCH42463.1"/>
    <property type="molecule type" value="Genomic_DNA"/>
</dbReference>
<protein>
    <submittedName>
        <fullName evidence="2">Uncharacterized protein</fullName>
    </submittedName>
</protein>
<feature type="region of interest" description="Disordered" evidence="1">
    <location>
        <begin position="88"/>
        <end position="159"/>
    </location>
</feature>
<dbReference type="Pfam" id="PF20414">
    <property type="entry name" value="DUF6698"/>
    <property type="match status" value="1"/>
</dbReference>
<dbReference type="AlphaFoldDB" id="A0A2H3JRE4"/>
<keyword evidence="3" id="KW-1185">Reference proteome</keyword>
<dbReference type="STRING" id="742152.A0A2H3JRE4"/>
<feature type="compositionally biased region" description="Acidic residues" evidence="1">
    <location>
        <begin position="97"/>
        <end position="152"/>
    </location>
</feature>
<gene>
    <name evidence="2" type="ORF">WOLCODRAFT_152495</name>
</gene>
<accession>A0A2H3JRE4</accession>
<organism evidence="2 3">
    <name type="scientific">Wolfiporia cocos (strain MD-104)</name>
    <name type="common">Brown rot fungus</name>
    <dbReference type="NCBI Taxonomy" id="742152"/>
    <lineage>
        <taxon>Eukaryota</taxon>
        <taxon>Fungi</taxon>
        <taxon>Dikarya</taxon>
        <taxon>Basidiomycota</taxon>
        <taxon>Agaricomycotina</taxon>
        <taxon>Agaricomycetes</taxon>
        <taxon>Polyporales</taxon>
        <taxon>Phaeolaceae</taxon>
        <taxon>Wolfiporia</taxon>
    </lineage>
</organism>